<evidence type="ECO:0000256" key="1">
    <source>
        <dbReference type="SAM" id="MobiDB-lite"/>
    </source>
</evidence>
<dbReference type="AlphaFoldDB" id="A0A0P1B938"/>
<dbReference type="EMBL" id="CCYA01000065">
    <property type="protein sequence ID" value="CEH11827.1"/>
    <property type="molecule type" value="Genomic_DNA"/>
</dbReference>
<dbReference type="PANTHER" id="PTHR34818">
    <property type="entry name" value="PROTEIN BLI-3"/>
    <property type="match status" value="1"/>
</dbReference>
<dbReference type="Pfam" id="PF16242">
    <property type="entry name" value="Pyrid_ox_like"/>
    <property type="match status" value="1"/>
</dbReference>
<feature type="domain" description="General stress protein FMN-binding split barrel" evidence="2">
    <location>
        <begin position="23"/>
        <end position="170"/>
    </location>
</feature>
<accession>A0A0P1B938</accession>
<name>A0A0P1B938_9BASI</name>
<dbReference type="InterPro" id="IPR052917">
    <property type="entry name" value="Stress-Dev_Protein"/>
</dbReference>
<organism evidence="3 4">
    <name type="scientific">Ceraceosorus bombacis</name>
    <dbReference type="NCBI Taxonomy" id="401625"/>
    <lineage>
        <taxon>Eukaryota</taxon>
        <taxon>Fungi</taxon>
        <taxon>Dikarya</taxon>
        <taxon>Basidiomycota</taxon>
        <taxon>Ustilaginomycotina</taxon>
        <taxon>Exobasidiomycetes</taxon>
        <taxon>Ceraceosorales</taxon>
        <taxon>Ceraceosoraceae</taxon>
        <taxon>Ceraceosorus</taxon>
    </lineage>
</organism>
<dbReference type="OrthoDB" id="434253at2759"/>
<protein>
    <submittedName>
        <fullName evidence="3">Pyridoxamine 5'-phosphate oxidase-like, FMN-binding domain</fullName>
    </submittedName>
</protein>
<evidence type="ECO:0000259" key="2">
    <source>
        <dbReference type="Pfam" id="PF16242"/>
    </source>
</evidence>
<keyword evidence="4" id="KW-1185">Reference proteome</keyword>
<dbReference type="InterPro" id="IPR012349">
    <property type="entry name" value="Split_barrel_FMN-bd"/>
</dbReference>
<feature type="region of interest" description="Disordered" evidence="1">
    <location>
        <begin position="1"/>
        <end position="22"/>
    </location>
</feature>
<dbReference type="Proteomes" id="UP000054845">
    <property type="component" value="Unassembled WGS sequence"/>
</dbReference>
<feature type="compositionally biased region" description="Polar residues" evidence="1">
    <location>
        <begin position="9"/>
        <end position="21"/>
    </location>
</feature>
<dbReference type="STRING" id="401625.A0A0P1B938"/>
<proteinExistence type="predicted"/>
<dbReference type="SUPFAM" id="SSF50475">
    <property type="entry name" value="FMN-binding split barrel"/>
    <property type="match status" value="1"/>
</dbReference>
<sequence>MATHDPTAQKASSHAQLNPSQKWDEVQKFIKEVPTSMLVSNSPDGKLASRAMNAATVEGGIFHFFTNVESGKTNDLENSPQVNVSYLNPKDGSWVSVSGTARVNTDREKIKKHWHPSLSAWFNKKDDKHDGTANDPRVGFIEVHPDEIRYFKSDGALKTAIDAAKAALTGGVAAPGSLIIITQEELKVLADHFHK</sequence>
<dbReference type="InterPro" id="IPR038725">
    <property type="entry name" value="YdaG_split_barrel_FMN-bd"/>
</dbReference>
<dbReference type="Gene3D" id="2.30.110.10">
    <property type="entry name" value="Electron Transport, Fmn-binding Protein, Chain A"/>
    <property type="match status" value="1"/>
</dbReference>
<evidence type="ECO:0000313" key="4">
    <source>
        <dbReference type="Proteomes" id="UP000054845"/>
    </source>
</evidence>
<dbReference type="PANTHER" id="PTHR34818:SF1">
    <property type="entry name" value="PROTEIN BLI-3"/>
    <property type="match status" value="1"/>
</dbReference>
<evidence type="ECO:0000313" key="3">
    <source>
        <dbReference type="EMBL" id="CEH11827.1"/>
    </source>
</evidence>
<reference evidence="3 4" key="1">
    <citation type="submission" date="2014-09" db="EMBL/GenBank/DDBJ databases">
        <authorList>
            <person name="Magalhaes I.L.F."/>
            <person name="Oliveira U."/>
            <person name="Santos F.R."/>
            <person name="Vidigal T.H.D.A."/>
            <person name="Brescovit A.D."/>
            <person name="Santos A.J."/>
        </authorList>
    </citation>
    <scope>NUCLEOTIDE SEQUENCE [LARGE SCALE GENOMIC DNA]</scope>
</reference>